<evidence type="ECO:0000256" key="2">
    <source>
        <dbReference type="ARBA" id="ARBA00023002"/>
    </source>
</evidence>
<dbReference type="Pfam" id="PF00106">
    <property type="entry name" value="adh_short"/>
    <property type="match status" value="1"/>
</dbReference>
<dbReference type="GO" id="GO:0050664">
    <property type="term" value="F:oxidoreductase activity, acting on NAD(P)H, oxygen as acceptor"/>
    <property type="evidence" value="ECO:0007669"/>
    <property type="project" value="TreeGrafter"/>
</dbReference>
<proteinExistence type="inferred from homology"/>
<reference evidence="3" key="2">
    <citation type="submission" date="2021-09" db="EMBL/GenBank/DDBJ databases">
        <authorList>
            <person name="Gilroy R."/>
        </authorList>
    </citation>
    <scope>NUCLEOTIDE SEQUENCE</scope>
    <source>
        <strain evidence="3">ChiGjej1B1-18357</strain>
    </source>
</reference>
<dbReference type="SUPFAM" id="SSF51735">
    <property type="entry name" value="NAD(P)-binding Rossmann-fold domains"/>
    <property type="match status" value="1"/>
</dbReference>
<dbReference type="AlphaFoldDB" id="A0A921JWV1"/>
<evidence type="ECO:0000313" key="4">
    <source>
        <dbReference type="Proteomes" id="UP000776650"/>
    </source>
</evidence>
<dbReference type="PROSITE" id="PS00061">
    <property type="entry name" value="ADH_SHORT"/>
    <property type="match status" value="1"/>
</dbReference>
<accession>A0A921JWV1</accession>
<dbReference type="Proteomes" id="UP000776650">
    <property type="component" value="Unassembled WGS sequence"/>
</dbReference>
<sequence>MALKRLDLAGTTCVVTGGARGIGEALGRELHARGACVALLDTDLEEAEAVAASLGGDRVVALRADVTDPATLSEALRRAREQFGPVTVVCANAGIAAGAHAFTIDSAPDGLFERIIDVNLRGVWNTIRATRQDVVSTNGHVLITASMYAYINGMINAPYAASKAAVEQLGRALRTELSYCGASAGVLFPAWIRTDISKVAFGEDEVATGLVARAMPGKLGARVEPAELARIAVDGIERRRSRTHVPGFFGVYSTLRGIINPLTDFAFARDRVTQAGIRRIDERAGTGNDRNCP</sequence>
<protein>
    <submittedName>
        <fullName evidence="3">SDR family NAD(P)-dependent oxidoreductase</fullName>
    </submittedName>
</protein>
<dbReference type="PANTHER" id="PTHR43008:SF4">
    <property type="entry name" value="CHAIN DEHYDROGENASE, PUTATIVE (AFU_ORTHOLOGUE AFUA_4G08710)-RELATED"/>
    <property type="match status" value="1"/>
</dbReference>
<evidence type="ECO:0000313" key="3">
    <source>
        <dbReference type="EMBL" id="HJE89509.1"/>
    </source>
</evidence>
<keyword evidence="2" id="KW-0560">Oxidoreductase</keyword>
<organism evidence="3 4">
    <name type="scientific">Dietzia timorensis</name>
    <dbReference type="NCBI Taxonomy" id="499555"/>
    <lineage>
        <taxon>Bacteria</taxon>
        <taxon>Bacillati</taxon>
        <taxon>Actinomycetota</taxon>
        <taxon>Actinomycetes</taxon>
        <taxon>Mycobacteriales</taxon>
        <taxon>Dietziaceae</taxon>
        <taxon>Dietzia</taxon>
    </lineage>
</organism>
<dbReference type="Gene3D" id="3.40.50.720">
    <property type="entry name" value="NAD(P)-binding Rossmann-like Domain"/>
    <property type="match status" value="1"/>
</dbReference>
<dbReference type="RefSeq" id="WP_303910260.1">
    <property type="nucleotide sequence ID" value="NZ_DYXM01000015.1"/>
</dbReference>
<dbReference type="InterPro" id="IPR020904">
    <property type="entry name" value="Sc_DH/Rdtase_CS"/>
</dbReference>
<reference evidence="3" key="1">
    <citation type="journal article" date="2021" name="PeerJ">
        <title>Extensive microbial diversity within the chicken gut microbiome revealed by metagenomics and culture.</title>
        <authorList>
            <person name="Gilroy R."/>
            <person name="Ravi A."/>
            <person name="Getino M."/>
            <person name="Pursley I."/>
            <person name="Horton D.L."/>
            <person name="Alikhan N.F."/>
            <person name="Baker D."/>
            <person name="Gharbi K."/>
            <person name="Hall N."/>
            <person name="Watson M."/>
            <person name="Adriaenssens E.M."/>
            <person name="Foster-Nyarko E."/>
            <person name="Jarju S."/>
            <person name="Secka A."/>
            <person name="Antonio M."/>
            <person name="Oren A."/>
            <person name="Chaudhuri R.R."/>
            <person name="La Ragione R."/>
            <person name="Hildebrand F."/>
            <person name="Pallen M.J."/>
        </authorList>
    </citation>
    <scope>NUCLEOTIDE SEQUENCE</scope>
    <source>
        <strain evidence="3">ChiGjej1B1-18357</strain>
    </source>
</reference>
<dbReference type="PRINTS" id="PR00081">
    <property type="entry name" value="GDHRDH"/>
</dbReference>
<evidence type="ECO:0000256" key="1">
    <source>
        <dbReference type="ARBA" id="ARBA00006484"/>
    </source>
</evidence>
<comment type="caution">
    <text evidence="3">The sequence shown here is derived from an EMBL/GenBank/DDBJ whole genome shotgun (WGS) entry which is preliminary data.</text>
</comment>
<dbReference type="PANTHER" id="PTHR43008">
    <property type="entry name" value="BENZIL REDUCTASE"/>
    <property type="match status" value="1"/>
</dbReference>
<dbReference type="EMBL" id="DYXM01000015">
    <property type="protein sequence ID" value="HJE89509.1"/>
    <property type="molecule type" value="Genomic_DNA"/>
</dbReference>
<dbReference type="InterPro" id="IPR036291">
    <property type="entry name" value="NAD(P)-bd_dom_sf"/>
</dbReference>
<dbReference type="CDD" id="cd05233">
    <property type="entry name" value="SDR_c"/>
    <property type="match status" value="1"/>
</dbReference>
<name>A0A921JWV1_9ACTN</name>
<dbReference type="InterPro" id="IPR002347">
    <property type="entry name" value="SDR_fam"/>
</dbReference>
<comment type="similarity">
    <text evidence="1">Belongs to the short-chain dehydrogenases/reductases (SDR) family.</text>
</comment>
<gene>
    <name evidence="3" type="ORF">K8V11_00675</name>
</gene>